<gene>
    <name evidence="2" type="ORF">KIH74_06425</name>
</gene>
<feature type="region of interest" description="Disordered" evidence="1">
    <location>
        <begin position="599"/>
        <end position="633"/>
    </location>
</feature>
<dbReference type="SUPFAM" id="SSF56436">
    <property type="entry name" value="C-type lectin-like"/>
    <property type="match status" value="1"/>
</dbReference>
<keyword evidence="3" id="KW-1185">Reference proteome</keyword>
<sequence>MPQALSSLPGEERLHSAQLDDVIAEITTRQAHMRTTASRNGVYLYSPLLMLGTSERVGSNWFSDSLRPVMLQANEPLRQQLGRRHPFSTMNPEVPDGVLSPYARHWLIHTVLSKLSPERQGWKETNLWFALPALLALLPDSPVAVLTRSPLGVASSFERGRLFQRWDYRGRYALLRLATQRPRWQGFAAMIPDDNPDDLTALVRMHALNTMLTAMVTAGRTVTQVPYELSIIHRPRVMQDLAATLPDLGFALASLPVAHSPRPGADFGQRESANDFDTTHTKTELQAQLDSDQAERVRATTAHCLSLAKDMVEAPIAATACDWLAGDHLYTLTAPRSRRTAEPLARPARGPARSPVPKYVRTGSMFWRSLLVTNSEVAETLNLLAESGIHNDHGGAHLLVCPMPQSRGGRLHQHSVTNRWEVVPGYEDHPAYWITWIGAQLLAAQHGARLPTLAELRQQTAGAEATNTDYRHGDAVSVVEPGLPDNYLHHLVGNVQVWCSDGPSPTDLHGGPASRWFHGAAWNTPSSPAEIHRARHRHITGSSRGIGIRLVRSHGTDHAPVPGPRMIEVMQEWLTALTDRSRTLLHLDQPIVTALATMTGTPGENVRGRSRTSGPCMNQPAASRPRPVPGTAR</sequence>
<comment type="caution">
    <text evidence="2">The sequence shown here is derived from an EMBL/GenBank/DDBJ whole genome shotgun (WGS) entry which is preliminary data.</text>
</comment>
<evidence type="ECO:0000256" key="1">
    <source>
        <dbReference type="SAM" id="MobiDB-lite"/>
    </source>
</evidence>
<dbReference type="RefSeq" id="WP_214154847.1">
    <property type="nucleotide sequence ID" value="NZ_JAHBAY010000002.1"/>
</dbReference>
<reference evidence="2 3" key="1">
    <citation type="submission" date="2021-05" db="EMBL/GenBank/DDBJ databases">
        <title>Kineosporia and Streptomyces sp. nov. two new marine actinobacteria isolated from Coral.</title>
        <authorList>
            <person name="Buangrab K."/>
            <person name="Sutthacheep M."/>
            <person name="Yeemin T."/>
            <person name="Harunari E."/>
            <person name="Igarashi Y."/>
            <person name="Kanchanasin P."/>
            <person name="Tanasupawat S."/>
            <person name="Phongsopitanun W."/>
        </authorList>
    </citation>
    <scope>NUCLEOTIDE SEQUENCE [LARGE SCALE GENOMIC DNA]</scope>
    <source>
        <strain evidence="2 3">J2-2</strain>
    </source>
</reference>
<dbReference type="InterPro" id="IPR042095">
    <property type="entry name" value="SUMF_sf"/>
</dbReference>
<dbReference type="InterPro" id="IPR016187">
    <property type="entry name" value="CTDL_fold"/>
</dbReference>
<accession>A0ABS5TEN3</accession>
<dbReference type="Gene3D" id="3.90.1580.10">
    <property type="entry name" value="paralog of FGE (formylglycine-generating enzyme)"/>
    <property type="match status" value="1"/>
</dbReference>
<name>A0ABS5TEN3_9ACTN</name>
<proteinExistence type="predicted"/>
<protein>
    <recommendedName>
        <fullName evidence="4">Sulfatase-modifying factor enzyme domain-containing protein</fullName>
    </recommendedName>
</protein>
<dbReference type="Proteomes" id="UP001197247">
    <property type="component" value="Unassembled WGS sequence"/>
</dbReference>
<dbReference type="EMBL" id="JAHBAY010000002">
    <property type="protein sequence ID" value="MBT0768553.1"/>
    <property type="molecule type" value="Genomic_DNA"/>
</dbReference>
<evidence type="ECO:0008006" key="4">
    <source>
        <dbReference type="Google" id="ProtNLM"/>
    </source>
</evidence>
<evidence type="ECO:0000313" key="3">
    <source>
        <dbReference type="Proteomes" id="UP001197247"/>
    </source>
</evidence>
<evidence type="ECO:0000313" key="2">
    <source>
        <dbReference type="EMBL" id="MBT0768553.1"/>
    </source>
</evidence>
<organism evidence="2 3">
    <name type="scientific">Kineosporia corallincola</name>
    <dbReference type="NCBI Taxonomy" id="2835133"/>
    <lineage>
        <taxon>Bacteria</taxon>
        <taxon>Bacillati</taxon>
        <taxon>Actinomycetota</taxon>
        <taxon>Actinomycetes</taxon>
        <taxon>Kineosporiales</taxon>
        <taxon>Kineosporiaceae</taxon>
        <taxon>Kineosporia</taxon>
    </lineage>
</organism>